<keyword evidence="6" id="KW-0283">Flagellar rotation</keyword>
<evidence type="ECO:0000256" key="5">
    <source>
        <dbReference type="ARBA" id="ARBA00022692"/>
    </source>
</evidence>
<dbReference type="GO" id="GO:0006935">
    <property type="term" value="P:chemotaxis"/>
    <property type="evidence" value="ECO:0007669"/>
    <property type="project" value="InterPro"/>
</dbReference>
<keyword evidence="4" id="KW-1003">Cell membrane</keyword>
<feature type="transmembrane region" description="Helical" evidence="9">
    <location>
        <begin position="7"/>
        <end position="29"/>
    </location>
</feature>
<evidence type="ECO:0000256" key="2">
    <source>
        <dbReference type="ARBA" id="ARBA00008038"/>
    </source>
</evidence>
<evidence type="ECO:0000256" key="1">
    <source>
        <dbReference type="ARBA" id="ARBA00004651"/>
    </source>
</evidence>
<evidence type="ECO:0000313" key="12">
    <source>
        <dbReference type="Proteomes" id="UP000078390"/>
    </source>
</evidence>
<dbReference type="Pfam" id="PF01618">
    <property type="entry name" value="MotA_ExbB"/>
    <property type="match status" value="1"/>
</dbReference>
<dbReference type="PATRIC" id="fig|999894.6.peg.843"/>
<evidence type="ECO:0000259" key="10">
    <source>
        <dbReference type="Pfam" id="PF01618"/>
    </source>
</evidence>
<feature type="transmembrane region" description="Helical" evidence="9">
    <location>
        <begin position="178"/>
        <end position="198"/>
    </location>
</feature>
<organism evidence="11 12">
    <name type="scientific">Thermosulfurimonas dismutans</name>
    <dbReference type="NCBI Taxonomy" id="999894"/>
    <lineage>
        <taxon>Bacteria</taxon>
        <taxon>Pseudomonadati</taxon>
        <taxon>Thermodesulfobacteriota</taxon>
        <taxon>Thermodesulfobacteria</taxon>
        <taxon>Thermodesulfobacteriales</taxon>
        <taxon>Thermodesulfobacteriaceae</taxon>
        <taxon>Thermosulfurimonas</taxon>
    </lineage>
</organism>
<keyword evidence="11" id="KW-0282">Flagellum</keyword>
<evidence type="ECO:0000256" key="4">
    <source>
        <dbReference type="ARBA" id="ARBA00022475"/>
    </source>
</evidence>
<dbReference type="PANTHER" id="PTHR30433:SF2">
    <property type="entry name" value="MOTILITY PROTEIN A"/>
    <property type="match status" value="1"/>
</dbReference>
<accession>A0A179D579</accession>
<keyword evidence="5 9" id="KW-0812">Transmembrane</keyword>
<evidence type="ECO:0000313" key="11">
    <source>
        <dbReference type="EMBL" id="OAQ21196.1"/>
    </source>
</evidence>
<dbReference type="STRING" id="999894.TDIS_0848"/>
<dbReference type="GO" id="GO:0071978">
    <property type="term" value="P:bacterial-type flagellum-dependent swarming motility"/>
    <property type="evidence" value="ECO:0007669"/>
    <property type="project" value="InterPro"/>
</dbReference>
<dbReference type="AlphaFoldDB" id="A0A179D579"/>
<dbReference type="PROSITE" id="PS01307">
    <property type="entry name" value="MOTA"/>
    <property type="match status" value="1"/>
</dbReference>
<evidence type="ECO:0000256" key="7">
    <source>
        <dbReference type="ARBA" id="ARBA00022989"/>
    </source>
</evidence>
<reference evidence="11 12" key="1">
    <citation type="submission" date="2016-04" db="EMBL/GenBank/DDBJ databases">
        <title>Genome analysis of Thermosulfurimonas dismutans, the first thermophilic sulfur-disproportionating bacterium of the phylum Thermodesulfobacteria.</title>
        <authorList>
            <person name="Mardanov A.V."/>
            <person name="Beletsky A.V."/>
            <person name="Kadnikov V.V."/>
            <person name="Slobodkin A.I."/>
            <person name="Ravin N.V."/>
        </authorList>
    </citation>
    <scope>NUCLEOTIDE SEQUENCE [LARGE SCALE GENOMIC DNA]</scope>
    <source>
        <strain evidence="11 12">S95</strain>
    </source>
</reference>
<evidence type="ECO:0000256" key="9">
    <source>
        <dbReference type="SAM" id="Phobius"/>
    </source>
</evidence>
<protein>
    <submittedName>
        <fullName evidence="11">Flagellar motor rotation protein MotA</fullName>
    </submittedName>
</protein>
<gene>
    <name evidence="11" type="ORF">TDIS_0848</name>
</gene>
<dbReference type="Proteomes" id="UP000078390">
    <property type="component" value="Unassembled WGS sequence"/>
</dbReference>
<feature type="transmembrane region" description="Helical" evidence="9">
    <location>
        <begin position="149"/>
        <end position="166"/>
    </location>
</feature>
<comment type="similarity">
    <text evidence="2">Belongs to the MotA family.</text>
</comment>
<keyword evidence="3" id="KW-0813">Transport</keyword>
<dbReference type="InterPro" id="IPR047055">
    <property type="entry name" value="MotA-like"/>
</dbReference>
<evidence type="ECO:0000256" key="3">
    <source>
        <dbReference type="ARBA" id="ARBA00022448"/>
    </source>
</evidence>
<dbReference type="RefSeq" id="WP_068669623.1">
    <property type="nucleotide sequence ID" value="NZ_LWLG01000003.1"/>
</dbReference>
<dbReference type="GO" id="GO:0005886">
    <property type="term" value="C:plasma membrane"/>
    <property type="evidence" value="ECO:0007669"/>
    <property type="project" value="UniProtKB-SubCell"/>
</dbReference>
<dbReference type="EMBL" id="LWLG01000003">
    <property type="protein sequence ID" value="OAQ21196.1"/>
    <property type="molecule type" value="Genomic_DNA"/>
</dbReference>
<dbReference type="PANTHER" id="PTHR30433">
    <property type="entry name" value="CHEMOTAXIS PROTEIN MOTA"/>
    <property type="match status" value="1"/>
</dbReference>
<comment type="caution">
    <text evidence="11">The sequence shown here is derived from an EMBL/GenBank/DDBJ whole genome shotgun (WGS) entry which is preliminary data.</text>
</comment>
<keyword evidence="7 9" id="KW-1133">Transmembrane helix</keyword>
<dbReference type="NCBIfam" id="NF006527">
    <property type="entry name" value="PRK08990.1"/>
    <property type="match status" value="1"/>
</dbReference>
<keyword evidence="8 9" id="KW-0472">Membrane</keyword>
<dbReference type="InterPro" id="IPR000540">
    <property type="entry name" value="Flag_MotA_CS"/>
</dbReference>
<keyword evidence="12" id="KW-1185">Reference proteome</keyword>
<dbReference type="InterPro" id="IPR002898">
    <property type="entry name" value="MotA_ExbB_proton_chnl"/>
</dbReference>
<comment type="subcellular location">
    <subcellularLocation>
        <location evidence="1">Cell membrane</location>
        <topology evidence="1">Multi-pass membrane protein</topology>
    </subcellularLocation>
</comment>
<feature type="transmembrane region" description="Helical" evidence="9">
    <location>
        <begin position="35"/>
        <end position="52"/>
    </location>
</feature>
<sequence length="254" mass="27360">MDLGTVVGLILGIVLLLGSILVGGSLGIFINIPSVLVVVGGTIAATFIRFSLNEVLGSINVAMKAFFYKAKPPEETIKEIVTLANIARREGLLKLEKQPIEDPFLKKAIMFCVDGHEADFIEEVLSKEVQLTAERHETGQNLFKSMGDAAPAFGMIGTLIGLVQMLSSMEDPKSIGPAMAVALLTTLYGAVLANLVFLPIADKLAHRSQEEQLTKKLIIEGVIGLQKGLNPRVLEEVLQTFLPPKKRKASGAEE</sequence>
<evidence type="ECO:0000256" key="8">
    <source>
        <dbReference type="ARBA" id="ARBA00023136"/>
    </source>
</evidence>
<feature type="domain" description="MotA/TolQ/ExbB proton channel" evidence="10">
    <location>
        <begin position="98"/>
        <end position="212"/>
    </location>
</feature>
<dbReference type="OrthoDB" id="9806929at2"/>
<proteinExistence type="inferred from homology"/>
<evidence type="ECO:0000256" key="6">
    <source>
        <dbReference type="ARBA" id="ARBA00022779"/>
    </source>
</evidence>
<name>A0A179D579_9BACT</name>
<keyword evidence="11" id="KW-0969">Cilium</keyword>
<keyword evidence="11" id="KW-0966">Cell projection</keyword>